<keyword evidence="9 12" id="KW-0472">Membrane</keyword>
<dbReference type="InterPro" id="IPR008250">
    <property type="entry name" value="ATPase_P-typ_transduc_dom_A_sf"/>
</dbReference>
<dbReference type="SFLD" id="SFLDG00002">
    <property type="entry name" value="C1.7:_P-type_atpase_like"/>
    <property type="match status" value="1"/>
</dbReference>
<dbReference type="InterPro" id="IPR027256">
    <property type="entry name" value="P-typ_ATPase_IB"/>
</dbReference>
<dbReference type="Proteomes" id="UP000183760">
    <property type="component" value="Unassembled WGS sequence"/>
</dbReference>
<dbReference type="InterPro" id="IPR023299">
    <property type="entry name" value="ATPase_P-typ_cyto_dom_N"/>
</dbReference>
<feature type="transmembrane region" description="Helical" evidence="12">
    <location>
        <begin position="404"/>
        <end position="435"/>
    </location>
</feature>
<evidence type="ECO:0000256" key="1">
    <source>
        <dbReference type="ARBA" id="ARBA00004141"/>
    </source>
</evidence>
<dbReference type="InterPro" id="IPR051014">
    <property type="entry name" value="Cation_Transport_ATPase_IB"/>
</dbReference>
<evidence type="ECO:0000313" key="16">
    <source>
        <dbReference type="Proteomes" id="UP000183760"/>
    </source>
</evidence>
<evidence type="ECO:0000256" key="8">
    <source>
        <dbReference type="ARBA" id="ARBA00022989"/>
    </source>
</evidence>
<dbReference type="SUPFAM" id="SSF55008">
    <property type="entry name" value="HMA, heavy metal-associated domain"/>
    <property type="match status" value="1"/>
</dbReference>
<evidence type="ECO:0000256" key="10">
    <source>
        <dbReference type="ARBA" id="ARBA00039097"/>
    </source>
</evidence>
<feature type="compositionally biased region" description="Basic and acidic residues" evidence="13">
    <location>
        <begin position="63"/>
        <end position="73"/>
    </location>
</feature>
<dbReference type="Pfam" id="PF00122">
    <property type="entry name" value="E1-E2_ATPase"/>
    <property type="match status" value="1"/>
</dbReference>
<keyword evidence="12" id="KW-1003">Cell membrane</keyword>
<evidence type="ECO:0000256" key="11">
    <source>
        <dbReference type="ARBA" id="ARBA00047308"/>
    </source>
</evidence>
<dbReference type="Pfam" id="PF00403">
    <property type="entry name" value="HMA"/>
    <property type="match status" value="1"/>
</dbReference>
<dbReference type="Gene3D" id="3.30.70.100">
    <property type="match status" value="2"/>
</dbReference>
<dbReference type="PANTHER" id="PTHR48085:SF5">
    <property type="entry name" value="CADMIUM_ZINC-TRANSPORTING ATPASE HMA4-RELATED"/>
    <property type="match status" value="1"/>
</dbReference>
<dbReference type="Gene3D" id="3.40.1110.10">
    <property type="entry name" value="Calcium-transporting ATPase, cytoplasmic domain N"/>
    <property type="match status" value="1"/>
</dbReference>
<feature type="transmembrane region" description="Helical" evidence="12">
    <location>
        <begin position="911"/>
        <end position="930"/>
    </location>
</feature>
<dbReference type="RefSeq" id="WP_373867593.1">
    <property type="nucleotide sequence ID" value="NZ_BJXR01000014.1"/>
</dbReference>
<dbReference type="SUPFAM" id="SSF81653">
    <property type="entry name" value="Calcium ATPase, transduction domain A"/>
    <property type="match status" value="1"/>
</dbReference>
<dbReference type="CDD" id="cd00371">
    <property type="entry name" value="HMA"/>
    <property type="match status" value="1"/>
</dbReference>
<evidence type="ECO:0000256" key="7">
    <source>
        <dbReference type="ARBA" id="ARBA00022967"/>
    </source>
</evidence>
<keyword evidence="5 12" id="KW-0547">Nucleotide-binding</keyword>
<dbReference type="SFLD" id="SFLDS00003">
    <property type="entry name" value="Haloacid_Dehalogenase"/>
    <property type="match status" value="1"/>
</dbReference>
<gene>
    <name evidence="15" type="ORF">SAMN05443572_102845</name>
</gene>
<dbReference type="InterPro" id="IPR044492">
    <property type="entry name" value="P_typ_ATPase_HD_dom"/>
</dbReference>
<keyword evidence="4 12" id="KW-0479">Metal-binding</keyword>
<sequence length="976" mass="101669">MSEQKKSGKTSEHVHGPGCEHDAGHGDAPSRVVGKPAAKPVFKSLKLVGTKDPGKHVHGPGCTHDHAPAHEHGAGGAHAHGPAPEGHEHGAGCTHHHGHQHGAGSQHSEGPAHTHGDRHQHGPGCDHAHGGDGHAHGGSHAHADGAACDHDHGDGHHHHHPKPKKIRPPGYRAAEGGGVALQLDLEGALPGEMNDQGRFQKLEEALEAHHGILDVHIRRDQGYAEVCLHYNPKLVNSTALLATAQRTSAQVAKRYKDHTWFVRGMSSADSATTIEHGLTKVKGVLSANVAYASERLVVEYDSEEVSLKDIESRAKSLGYALEVPSHGHACSHHAHGGGLAPLLEMPLVVASGVLLVAGWLLGRFAPVSEMVPTVLWALSILSGGFFAIKGSVKSLLQLRIDIETMMVVAALGAAVLGSWFEGAFLLFLFSAGHALEHRAMDRARRSIESLGALRPEVARVRRGAELVEVPVAQVQRGDRVVVRPGDRVPLDGIIREGKSSLEQAAITGESMPVAKVPGDEVFSGTVNCEALLEVEVTRLSSESVLARVVDMVAEAEAQKGPNQRFAQRLERTVAPLVMIGAVVFPVVLVLLGTPLKEAILRAVSLLVAASPCALAISTPSAVLSAVAAAARGGVLIKGGIYLELLGKVNAIAFDKTGTLTMGKPKLLSTAPVTGVTEEELLGTAAAVEALSAHPLAHAVVEAAASRNIKPQAGSDMEAIHGKGLRARIGTDWVDVGSLALFAGNAVPAEIQTLVDRLEQAGQTTMVVRKTERYLGVLGVADTVRAGARHVISTLKQQGISRTVMLSGDNARVAKSIAEQVGLDEARAPLMPADKVIAVREMGRTGSVAMVGDGVNDAPALAAASVGVAMGGAGSDAALETADVVLMSDDLSRLPFALSLARQATSVMKQNLVISLGISAVLIVASIFGLTSISSAVVLHEGSTLLVVANGLRLLAVRPKVLGSTPLPSMGIEPAPR</sequence>
<feature type="compositionally biased region" description="Basic and acidic residues" evidence="13">
    <location>
        <begin position="110"/>
        <end position="154"/>
    </location>
</feature>
<feature type="transmembrane region" description="Helical" evidence="12">
    <location>
        <begin position="339"/>
        <end position="361"/>
    </location>
</feature>
<evidence type="ECO:0000256" key="5">
    <source>
        <dbReference type="ARBA" id="ARBA00022741"/>
    </source>
</evidence>
<keyword evidence="7" id="KW-1278">Translocase</keyword>
<protein>
    <recommendedName>
        <fullName evidence="10">P-type Zn(2+) transporter</fullName>
        <ecNumber evidence="10">7.2.2.12</ecNumber>
    </recommendedName>
</protein>
<dbReference type="Pfam" id="PF00702">
    <property type="entry name" value="Hydrolase"/>
    <property type="match status" value="1"/>
</dbReference>
<dbReference type="InterPro" id="IPR001757">
    <property type="entry name" value="P_typ_ATPase"/>
</dbReference>
<dbReference type="InterPro" id="IPR023298">
    <property type="entry name" value="ATPase_P-typ_TM_dom_sf"/>
</dbReference>
<comment type="similarity">
    <text evidence="2 12">Belongs to the cation transport ATPase (P-type) (TC 3.A.3) family. Type IB subfamily.</text>
</comment>
<evidence type="ECO:0000256" key="3">
    <source>
        <dbReference type="ARBA" id="ARBA00022692"/>
    </source>
</evidence>
<feature type="transmembrane region" description="Helical" evidence="12">
    <location>
        <begin position="373"/>
        <end position="392"/>
    </location>
</feature>
<evidence type="ECO:0000259" key="14">
    <source>
        <dbReference type="PROSITE" id="PS50846"/>
    </source>
</evidence>
<evidence type="ECO:0000256" key="12">
    <source>
        <dbReference type="RuleBase" id="RU362081"/>
    </source>
</evidence>
<evidence type="ECO:0000256" key="2">
    <source>
        <dbReference type="ARBA" id="ARBA00006024"/>
    </source>
</evidence>
<reference evidence="15 16" key="1">
    <citation type="submission" date="2016-10" db="EMBL/GenBank/DDBJ databases">
        <authorList>
            <person name="Varghese N."/>
            <person name="Submissions S."/>
        </authorList>
    </citation>
    <scope>NUCLEOTIDE SEQUENCE [LARGE SCALE GENOMIC DNA]</scope>
    <source>
        <strain evidence="15 16">DSM 16525</strain>
    </source>
</reference>
<dbReference type="SUPFAM" id="SSF56784">
    <property type="entry name" value="HAD-like"/>
    <property type="match status" value="1"/>
</dbReference>
<organism evidence="15 16">
    <name type="scientific">Myxococcus fulvus</name>
    <dbReference type="NCBI Taxonomy" id="33"/>
    <lineage>
        <taxon>Bacteria</taxon>
        <taxon>Pseudomonadati</taxon>
        <taxon>Myxococcota</taxon>
        <taxon>Myxococcia</taxon>
        <taxon>Myxococcales</taxon>
        <taxon>Cystobacterineae</taxon>
        <taxon>Myxococcaceae</taxon>
        <taxon>Myxococcus</taxon>
    </lineage>
</organism>
<comment type="subcellular location">
    <subcellularLocation>
        <location evidence="12">Cell membrane</location>
    </subcellularLocation>
    <subcellularLocation>
        <location evidence="1">Membrane</location>
        <topology evidence="1">Multi-pass membrane protein</topology>
    </subcellularLocation>
</comment>
<comment type="catalytic activity">
    <reaction evidence="11">
        <text>Zn(2+)(in) + ATP + H2O = Zn(2+)(out) + ADP + phosphate + H(+)</text>
        <dbReference type="Rhea" id="RHEA:20621"/>
        <dbReference type="ChEBI" id="CHEBI:15377"/>
        <dbReference type="ChEBI" id="CHEBI:15378"/>
        <dbReference type="ChEBI" id="CHEBI:29105"/>
        <dbReference type="ChEBI" id="CHEBI:30616"/>
        <dbReference type="ChEBI" id="CHEBI:43474"/>
        <dbReference type="ChEBI" id="CHEBI:456216"/>
        <dbReference type="EC" id="7.2.2.12"/>
    </reaction>
</comment>
<feature type="region of interest" description="Disordered" evidence="13">
    <location>
        <begin position="49"/>
        <end position="174"/>
    </location>
</feature>
<evidence type="ECO:0000256" key="9">
    <source>
        <dbReference type="ARBA" id="ARBA00023136"/>
    </source>
</evidence>
<keyword evidence="16" id="KW-1185">Reference proteome</keyword>
<feature type="transmembrane region" description="Helical" evidence="12">
    <location>
        <begin position="598"/>
        <end position="616"/>
    </location>
</feature>
<dbReference type="InterPro" id="IPR059000">
    <property type="entry name" value="ATPase_P-type_domA"/>
</dbReference>
<dbReference type="EC" id="7.2.2.12" evidence="10"/>
<dbReference type="InterPro" id="IPR036163">
    <property type="entry name" value="HMA_dom_sf"/>
</dbReference>
<dbReference type="NCBIfam" id="TIGR01494">
    <property type="entry name" value="ATPase_P-type"/>
    <property type="match status" value="1"/>
</dbReference>
<keyword evidence="8 12" id="KW-1133">Transmembrane helix</keyword>
<proteinExistence type="inferred from homology"/>
<dbReference type="InterPro" id="IPR018303">
    <property type="entry name" value="ATPase_P-typ_P_site"/>
</dbReference>
<keyword evidence="6 12" id="KW-0067">ATP-binding</keyword>
<feature type="compositionally biased region" description="Basic residues" evidence="13">
    <location>
        <begin position="155"/>
        <end position="167"/>
    </location>
</feature>
<dbReference type="PANTHER" id="PTHR48085">
    <property type="entry name" value="CADMIUM/ZINC-TRANSPORTING ATPASE HMA2-RELATED"/>
    <property type="match status" value="1"/>
</dbReference>
<evidence type="ECO:0000256" key="13">
    <source>
        <dbReference type="SAM" id="MobiDB-lite"/>
    </source>
</evidence>
<dbReference type="PRINTS" id="PR00119">
    <property type="entry name" value="CATATPASE"/>
</dbReference>
<dbReference type="InterPro" id="IPR023214">
    <property type="entry name" value="HAD_sf"/>
</dbReference>
<evidence type="ECO:0000313" key="15">
    <source>
        <dbReference type="EMBL" id="SET60183.1"/>
    </source>
</evidence>
<dbReference type="InterPro" id="IPR036412">
    <property type="entry name" value="HAD-like_sf"/>
</dbReference>
<comment type="caution">
    <text evidence="15">The sequence shown here is derived from an EMBL/GenBank/DDBJ whole genome shotgun (WGS) entry which is preliminary data.</text>
</comment>
<dbReference type="SUPFAM" id="SSF81665">
    <property type="entry name" value="Calcium ATPase, transmembrane domain M"/>
    <property type="match status" value="1"/>
</dbReference>
<dbReference type="NCBIfam" id="TIGR01525">
    <property type="entry name" value="ATPase-IB_hvy"/>
    <property type="match status" value="1"/>
</dbReference>
<dbReference type="InterPro" id="IPR006121">
    <property type="entry name" value="HMA_dom"/>
</dbReference>
<evidence type="ECO:0000256" key="4">
    <source>
        <dbReference type="ARBA" id="ARBA00022723"/>
    </source>
</evidence>
<dbReference type="EMBL" id="FOIB01000002">
    <property type="protein sequence ID" value="SET60183.1"/>
    <property type="molecule type" value="Genomic_DNA"/>
</dbReference>
<keyword evidence="3 12" id="KW-0812">Transmembrane</keyword>
<dbReference type="Gene3D" id="3.40.50.1000">
    <property type="entry name" value="HAD superfamily/HAD-like"/>
    <property type="match status" value="1"/>
</dbReference>
<name>A0ABY1C3B6_MYXFU</name>
<accession>A0ABY1C3B6</accession>
<feature type="region of interest" description="Disordered" evidence="13">
    <location>
        <begin position="1"/>
        <end position="36"/>
    </location>
</feature>
<evidence type="ECO:0000256" key="6">
    <source>
        <dbReference type="ARBA" id="ARBA00022840"/>
    </source>
</evidence>
<dbReference type="PROSITE" id="PS50846">
    <property type="entry name" value="HMA_2"/>
    <property type="match status" value="1"/>
</dbReference>
<dbReference type="PRINTS" id="PR00941">
    <property type="entry name" value="CDATPASE"/>
</dbReference>
<dbReference type="SFLD" id="SFLDF00027">
    <property type="entry name" value="p-type_atpase"/>
    <property type="match status" value="1"/>
</dbReference>
<feature type="transmembrane region" description="Helical" evidence="12">
    <location>
        <begin position="573"/>
        <end position="592"/>
    </location>
</feature>
<feature type="compositionally biased region" description="Basic and acidic residues" evidence="13">
    <location>
        <begin position="1"/>
        <end position="25"/>
    </location>
</feature>
<dbReference type="PROSITE" id="PS00154">
    <property type="entry name" value="ATPASE_E1_E2"/>
    <property type="match status" value="1"/>
</dbReference>
<feature type="domain" description="HMA" evidence="14">
    <location>
        <begin position="256"/>
        <end position="322"/>
    </location>
</feature>
<dbReference type="Gene3D" id="2.70.150.10">
    <property type="entry name" value="Calcium-transporting ATPase, cytoplasmic transduction domain A"/>
    <property type="match status" value="1"/>
</dbReference>